<dbReference type="Proteomes" id="UP000305067">
    <property type="component" value="Unassembled WGS sequence"/>
</dbReference>
<evidence type="ECO:0000313" key="2">
    <source>
        <dbReference type="EMBL" id="TFK99393.1"/>
    </source>
</evidence>
<evidence type="ECO:0000256" key="1">
    <source>
        <dbReference type="SAM" id="MobiDB-lite"/>
    </source>
</evidence>
<gene>
    <name evidence="2" type="ORF">BDV98DRAFT_180372</name>
</gene>
<sequence>MTAATLACVLSPRPTTRRPKHPSSFTDDAQTRRKLPSETITHQNRPSPPSSCLAYSRCAPCPRGNIDIVCSSELSLYRAVEHGRSSVIGSIRKSRKLLLLPSHTKRVPIVLHQAHVIDRLSACLRRNSTSCSVTVRTAGR</sequence>
<organism evidence="2 3">
    <name type="scientific">Pterulicium gracile</name>
    <dbReference type="NCBI Taxonomy" id="1884261"/>
    <lineage>
        <taxon>Eukaryota</taxon>
        <taxon>Fungi</taxon>
        <taxon>Dikarya</taxon>
        <taxon>Basidiomycota</taxon>
        <taxon>Agaricomycotina</taxon>
        <taxon>Agaricomycetes</taxon>
        <taxon>Agaricomycetidae</taxon>
        <taxon>Agaricales</taxon>
        <taxon>Pleurotineae</taxon>
        <taxon>Pterulaceae</taxon>
        <taxon>Pterulicium</taxon>
    </lineage>
</organism>
<feature type="region of interest" description="Disordered" evidence="1">
    <location>
        <begin position="1"/>
        <end position="50"/>
    </location>
</feature>
<keyword evidence="3" id="KW-1185">Reference proteome</keyword>
<evidence type="ECO:0000313" key="3">
    <source>
        <dbReference type="Proteomes" id="UP000305067"/>
    </source>
</evidence>
<dbReference type="AlphaFoldDB" id="A0A5C3QLZ4"/>
<protein>
    <submittedName>
        <fullName evidence="2">Uncharacterized protein</fullName>
    </submittedName>
</protein>
<dbReference type="EMBL" id="ML178834">
    <property type="protein sequence ID" value="TFK99393.1"/>
    <property type="molecule type" value="Genomic_DNA"/>
</dbReference>
<reference evidence="2 3" key="1">
    <citation type="journal article" date="2019" name="Nat. Ecol. Evol.">
        <title>Megaphylogeny resolves global patterns of mushroom evolution.</title>
        <authorList>
            <person name="Varga T."/>
            <person name="Krizsan K."/>
            <person name="Foldi C."/>
            <person name="Dima B."/>
            <person name="Sanchez-Garcia M."/>
            <person name="Sanchez-Ramirez S."/>
            <person name="Szollosi G.J."/>
            <person name="Szarkandi J.G."/>
            <person name="Papp V."/>
            <person name="Albert L."/>
            <person name="Andreopoulos W."/>
            <person name="Angelini C."/>
            <person name="Antonin V."/>
            <person name="Barry K.W."/>
            <person name="Bougher N.L."/>
            <person name="Buchanan P."/>
            <person name="Buyck B."/>
            <person name="Bense V."/>
            <person name="Catcheside P."/>
            <person name="Chovatia M."/>
            <person name="Cooper J."/>
            <person name="Damon W."/>
            <person name="Desjardin D."/>
            <person name="Finy P."/>
            <person name="Geml J."/>
            <person name="Haridas S."/>
            <person name="Hughes K."/>
            <person name="Justo A."/>
            <person name="Karasinski D."/>
            <person name="Kautmanova I."/>
            <person name="Kiss B."/>
            <person name="Kocsube S."/>
            <person name="Kotiranta H."/>
            <person name="LaButti K.M."/>
            <person name="Lechner B.E."/>
            <person name="Liimatainen K."/>
            <person name="Lipzen A."/>
            <person name="Lukacs Z."/>
            <person name="Mihaltcheva S."/>
            <person name="Morgado L.N."/>
            <person name="Niskanen T."/>
            <person name="Noordeloos M.E."/>
            <person name="Ohm R.A."/>
            <person name="Ortiz-Santana B."/>
            <person name="Ovrebo C."/>
            <person name="Racz N."/>
            <person name="Riley R."/>
            <person name="Savchenko A."/>
            <person name="Shiryaev A."/>
            <person name="Soop K."/>
            <person name="Spirin V."/>
            <person name="Szebenyi C."/>
            <person name="Tomsovsky M."/>
            <person name="Tulloss R.E."/>
            <person name="Uehling J."/>
            <person name="Grigoriev I.V."/>
            <person name="Vagvolgyi C."/>
            <person name="Papp T."/>
            <person name="Martin F.M."/>
            <person name="Miettinen O."/>
            <person name="Hibbett D.S."/>
            <person name="Nagy L.G."/>
        </authorList>
    </citation>
    <scope>NUCLEOTIDE SEQUENCE [LARGE SCALE GENOMIC DNA]</scope>
    <source>
        <strain evidence="2 3">CBS 309.79</strain>
    </source>
</reference>
<accession>A0A5C3QLZ4</accession>
<proteinExistence type="predicted"/>
<name>A0A5C3QLZ4_9AGAR</name>